<comment type="caution">
    <text evidence="4">The sequence shown here is derived from an EMBL/GenBank/DDBJ whole genome shotgun (WGS) entry which is preliminary data.</text>
</comment>
<accession>A0ABQ5KXK4</accession>
<name>A0ABQ5KXK4_9EUKA</name>
<reference evidence="4" key="1">
    <citation type="submission" date="2022-03" db="EMBL/GenBank/DDBJ databases">
        <title>Draft genome sequence of Aduncisulcus paluster, a free-living microaerophilic Fornicata.</title>
        <authorList>
            <person name="Yuyama I."/>
            <person name="Kume K."/>
            <person name="Tamura T."/>
            <person name="Inagaki Y."/>
            <person name="Hashimoto T."/>
        </authorList>
    </citation>
    <scope>NUCLEOTIDE SEQUENCE</scope>
    <source>
        <strain evidence="4">NY0171</strain>
    </source>
</reference>
<keyword evidence="1" id="KW-0175">Coiled coil</keyword>
<dbReference type="PANTHER" id="PTHR20991:SF0">
    <property type="entry name" value="PROTEIN PTHB1"/>
    <property type="match status" value="1"/>
</dbReference>
<dbReference type="InterPro" id="IPR028073">
    <property type="entry name" value="PHTB1_N_dom"/>
</dbReference>
<feature type="compositionally biased region" description="Acidic residues" evidence="2">
    <location>
        <begin position="509"/>
        <end position="521"/>
    </location>
</feature>
<feature type="domain" description="PTHB1 N-terminal" evidence="3">
    <location>
        <begin position="1"/>
        <end position="380"/>
    </location>
</feature>
<dbReference type="EMBL" id="BQXS01011295">
    <property type="protein sequence ID" value="GKT36756.1"/>
    <property type="molecule type" value="Genomic_DNA"/>
</dbReference>
<dbReference type="Proteomes" id="UP001057375">
    <property type="component" value="Unassembled WGS sequence"/>
</dbReference>
<gene>
    <name evidence="4" type="ORF">ADUPG1_009663</name>
</gene>
<keyword evidence="5" id="KW-1185">Reference proteome</keyword>
<evidence type="ECO:0000313" key="4">
    <source>
        <dbReference type="EMBL" id="GKT36756.1"/>
    </source>
</evidence>
<evidence type="ECO:0000259" key="3">
    <source>
        <dbReference type="Pfam" id="PF14727"/>
    </source>
</evidence>
<dbReference type="PANTHER" id="PTHR20991">
    <property type="entry name" value="PARATHYROID HORMONE-RESPONSIVE B1 GENE"/>
    <property type="match status" value="1"/>
</dbReference>
<dbReference type="InterPro" id="IPR026511">
    <property type="entry name" value="PTHB1"/>
</dbReference>
<protein>
    <submittedName>
        <fullName evidence="4">Parathyroid hormone-responsive B1 like protein</fullName>
    </submittedName>
</protein>
<feature type="coiled-coil region" evidence="1">
    <location>
        <begin position="398"/>
        <end position="425"/>
    </location>
</feature>
<proteinExistence type="predicted"/>
<dbReference type="Pfam" id="PF14727">
    <property type="entry name" value="PHTB1_N"/>
    <property type="match status" value="1"/>
</dbReference>
<feature type="region of interest" description="Disordered" evidence="2">
    <location>
        <begin position="496"/>
        <end position="521"/>
    </location>
</feature>
<evidence type="ECO:0000256" key="1">
    <source>
        <dbReference type="SAM" id="Coils"/>
    </source>
</evidence>
<organism evidence="4 5">
    <name type="scientific">Aduncisulcus paluster</name>
    <dbReference type="NCBI Taxonomy" id="2918883"/>
    <lineage>
        <taxon>Eukaryota</taxon>
        <taxon>Metamonada</taxon>
        <taxon>Carpediemonas-like organisms</taxon>
        <taxon>Aduncisulcus</taxon>
    </lineage>
</organism>
<sequence length="1009" mass="112171">MSLFQVKEYAQAKIHGEYDEGSFVVSHLNSQENEVILMCTLQGEFKILCVEDNEIKCLLSKQFPHPILQVKYCSIQRGQEKRLLLLSFFALKAYKITLDDPGNPTEGVYTMELVGELPLSRKACLFDVFRRQGKEMIAIRSLDGSLSLFVNGREIATVDLGGEFLFPAPFSYLTSTDMLLIANAQYEVCAYTITELHRASDIQSSMSSQQLLKISSKYSISAQTMMDDSGSPSIDIAKHPIPIPRWKVPIGERVHSTFLYGGNETMIVSRHNIIWVRGEGEISRSFTPSIPISAVHQYNVPDKLGTEIPAALVLDMRGGMAIFRNDKLVWRALIPDNFFGISVSKPHPPIALSTITTIEHRSLLIFFTDCGIISCGYLGMLPKKEDIPEEIHLSSQILQEQNAERKKLLAEIEGLESEEKRAEESQKALLAPPVSKLKPWQSIIPRCSYVGHSATSIRLSLCVDSLEYDVSSVRVSCGCEGCECVLVNEEEAERKREKEEQEFFGSGPSEEEEEEEEEEVLEAGDVAEGVVVLPKMKEIEDYTSISPGKALVFSVEIKFPESLHSWDYKDDPISRGLFLESEKESSISSSDSPIRDSIFSSPYINNIINLSLSFSVEGKPFHRIHEIPLPPLLPHIQLSQNEQSKLKIEQLHSQWGEDDSYLHDQKQEVASIILDGTKEPSPELLASIGCLERISLQVRVPQGSFQLAPPGSDDFVSSLHTLDSSTLLASTLYGPAIICVKVVDCSESSGNSTEKRFIIEGCVSAACAVSRWICVNVSSQELDYLVEIVNKTDEGDLIQQQRAMETETHMKAFLAIWHSEKSKIPPCFMPILNSLFFFSYLHIDLRQEAEALSREIASLSVLIRHSERHLITSAKATNPVSGSEHVIPVLNDCLFQLRSITKHLETVKTNEQSVEMRCRNIILTLATILSSKATTQTGAILTQCIDVSGILCEEDVCKKVAIFGLGDGSVGHLNVTDAMSESGGKRVPSSVYPFCKAISEVVSEISKEE</sequence>
<evidence type="ECO:0000313" key="5">
    <source>
        <dbReference type="Proteomes" id="UP001057375"/>
    </source>
</evidence>
<evidence type="ECO:0000256" key="2">
    <source>
        <dbReference type="SAM" id="MobiDB-lite"/>
    </source>
</evidence>